<dbReference type="PRINTS" id="PR01036">
    <property type="entry name" value="TCRTETB"/>
</dbReference>
<feature type="transmembrane region" description="Helical" evidence="6">
    <location>
        <begin position="210"/>
        <end position="231"/>
    </location>
</feature>
<feature type="domain" description="Major facilitator superfamily (MFS) profile" evidence="7">
    <location>
        <begin position="57"/>
        <end position="554"/>
    </location>
</feature>
<dbReference type="InterPro" id="IPR036259">
    <property type="entry name" value="MFS_trans_sf"/>
</dbReference>
<dbReference type="GO" id="GO:0005886">
    <property type="term" value="C:plasma membrane"/>
    <property type="evidence" value="ECO:0007669"/>
    <property type="project" value="TreeGrafter"/>
</dbReference>
<dbReference type="AlphaFoldDB" id="A0A9W9EIV1"/>
<name>A0A9W9EIV1_9EURO</name>
<feature type="transmembrane region" description="Helical" evidence="6">
    <location>
        <begin position="179"/>
        <end position="198"/>
    </location>
</feature>
<evidence type="ECO:0000256" key="1">
    <source>
        <dbReference type="ARBA" id="ARBA00004141"/>
    </source>
</evidence>
<dbReference type="RefSeq" id="XP_056469150.1">
    <property type="nucleotide sequence ID" value="XM_056624162.1"/>
</dbReference>
<feature type="transmembrane region" description="Helical" evidence="6">
    <location>
        <begin position="252"/>
        <end position="275"/>
    </location>
</feature>
<feature type="transmembrane region" description="Helical" evidence="6">
    <location>
        <begin position="147"/>
        <end position="172"/>
    </location>
</feature>
<keyword evidence="9" id="KW-1185">Reference proteome</keyword>
<feature type="region of interest" description="Disordered" evidence="5">
    <location>
        <begin position="1"/>
        <end position="39"/>
    </location>
</feature>
<keyword evidence="3 6" id="KW-1133">Transmembrane helix</keyword>
<dbReference type="InterPro" id="IPR020846">
    <property type="entry name" value="MFS_dom"/>
</dbReference>
<feature type="transmembrane region" description="Helical" evidence="6">
    <location>
        <begin position="58"/>
        <end position="82"/>
    </location>
</feature>
<evidence type="ECO:0000259" key="7">
    <source>
        <dbReference type="PROSITE" id="PS50850"/>
    </source>
</evidence>
<evidence type="ECO:0000256" key="6">
    <source>
        <dbReference type="SAM" id="Phobius"/>
    </source>
</evidence>
<keyword evidence="2 6" id="KW-0812">Transmembrane</keyword>
<gene>
    <name evidence="8" type="ORF">N7532_011671</name>
</gene>
<feature type="transmembrane region" description="Helical" evidence="6">
    <location>
        <begin position="394"/>
        <end position="414"/>
    </location>
</feature>
<dbReference type="OrthoDB" id="440553at2759"/>
<dbReference type="GO" id="GO:0022857">
    <property type="term" value="F:transmembrane transporter activity"/>
    <property type="evidence" value="ECO:0007669"/>
    <property type="project" value="InterPro"/>
</dbReference>
<protein>
    <recommendedName>
        <fullName evidence="7">Major facilitator superfamily (MFS) profile domain-containing protein</fullName>
    </recommendedName>
</protein>
<evidence type="ECO:0000313" key="8">
    <source>
        <dbReference type="EMBL" id="KAJ5082628.1"/>
    </source>
</evidence>
<dbReference type="InterPro" id="IPR011701">
    <property type="entry name" value="MFS"/>
</dbReference>
<keyword evidence="4 6" id="KW-0472">Membrane</keyword>
<dbReference type="Proteomes" id="UP001149074">
    <property type="component" value="Unassembled WGS sequence"/>
</dbReference>
<reference evidence="8" key="1">
    <citation type="submission" date="2022-11" db="EMBL/GenBank/DDBJ databases">
        <authorList>
            <person name="Petersen C."/>
        </authorList>
    </citation>
    <scope>NUCLEOTIDE SEQUENCE</scope>
    <source>
        <strain evidence="8">IBT 30761</strain>
    </source>
</reference>
<comment type="caution">
    <text evidence="8">The sequence shown here is derived from an EMBL/GenBank/DDBJ whole genome shotgun (WGS) entry which is preliminary data.</text>
</comment>
<dbReference type="Gene3D" id="1.20.1250.20">
    <property type="entry name" value="MFS general substrate transporter like domains"/>
    <property type="match status" value="2"/>
</dbReference>
<feature type="transmembrane region" description="Helical" evidence="6">
    <location>
        <begin position="365"/>
        <end position="387"/>
    </location>
</feature>
<dbReference type="PROSITE" id="PS50850">
    <property type="entry name" value="MFS"/>
    <property type="match status" value="1"/>
</dbReference>
<feature type="transmembrane region" description="Helical" evidence="6">
    <location>
        <begin position="287"/>
        <end position="307"/>
    </location>
</feature>
<sequence>MSSSIQFAEPPISKKQVPERIGRERANTAENEKGSAPRTLSPGSEIVYPVGWRLRLNIIGLLIGFFLSNLDVTIVSSSLTSITDSLEGFEKRSWIITGYLATYTGSMAIWAKGSDIIGRKHATIASLVILLAFSIGCGLAQTVDQLIIFRALQGIGGAGVYALAILCIYEIAPKAKLPFYSGLMSFCLALASLIGPIIGGALAQNSQWRWVFLINAPLCAVAIIIIMAAMPTNFGLDQHMPSLRTRASYRSFVNLDLVGSFLMLTGSFLIVAVLNEVNLAFAWSSRSAVALLVLTGISWIAFFCWEWHLSDFPKQDPIFPKRWLFDRAWMGILISSFVAGVVYNVVLVYVPQQAQLLLDKSPLDAGIYLIGYSAVAAIAAGLVNIASSHGRVPFVYSLLVGCTVHTVGVGLLSTIATSKGFHATDIVYEAIAGAGLGITMGILVLAPPYIVEDRDLTIATGFVVQVRLLGGAIGLAIASNILNGRLAHHLRGILTPHELHLFLENVESIKAVSSHLQDEVKDVFAASYSTQLRVMIGFAAAQLPAVLLLIKSGRQLAARKTRTNSNLGQ</sequence>
<dbReference type="SUPFAM" id="SSF103473">
    <property type="entry name" value="MFS general substrate transporter"/>
    <property type="match status" value="1"/>
</dbReference>
<dbReference type="GeneID" id="81363141"/>
<evidence type="ECO:0000256" key="2">
    <source>
        <dbReference type="ARBA" id="ARBA00022692"/>
    </source>
</evidence>
<dbReference type="PANTHER" id="PTHR23501:SF43">
    <property type="entry name" value="MULTIDRUG TRANSPORTER, PUTATIVE (AFU_ORTHOLOGUE AFUA_6G03040)-RELATED"/>
    <property type="match status" value="1"/>
</dbReference>
<feature type="transmembrane region" description="Helical" evidence="6">
    <location>
        <begin position="532"/>
        <end position="550"/>
    </location>
</feature>
<evidence type="ECO:0000256" key="3">
    <source>
        <dbReference type="ARBA" id="ARBA00022989"/>
    </source>
</evidence>
<evidence type="ECO:0000256" key="4">
    <source>
        <dbReference type="ARBA" id="ARBA00023136"/>
    </source>
</evidence>
<evidence type="ECO:0000313" key="9">
    <source>
        <dbReference type="Proteomes" id="UP001149074"/>
    </source>
</evidence>
<evidence type="ECO:0000256" key="5">
    <source>
        <dbReference type="SAM" id="MobiDB-lite"/>
    </source>
</evidence>
<feature type="compositionally biased region" description="Basic and acidic residues" evidence="5">
    <location>
        <begin position="16"/>
        <end position="35"/>
    </location>
</feature>
<organism evidence="8 9">
    <name type="scientific">Penicillium argentinense</name>
    <dbReference type="NCBI Taxonomy" id="1131581"/>
    <lineage>
        <taxon>Eukaryota</taxon>
        <taxon>Fungi</taxon>
        <taxon>Dikarya</taxon>
        <taxon>Ascomycota</taxon>
        <taxon>Pezizomycotina</taxon>
        <taxon>Eurotiomycetes</taxon>
        <taxon>Eurotiomycetidae</taxon>
        <taxon>Eurotiales</taxon>
        <taxon>Aspergillaceae</taxon>
        <taxon>Penicillium</taxon>
    </lineage>
</organism>
<feature type="transmembrane region" description="Helical" evidence="6">
    <location>
        <begin position="328"/>
        <end position="350"/>
    </location>
</feature>
<feature type="transmembrane region" description="Helical" evidence="6">
    <location>
        <begin position="426"/>
        <end position="446"/>
    </location>
</feature>
<dbReference type="Pfam" id="PF07690">
    <property type="entry name" value="MFS_1"/>
    <property type="match status" value="1"/>
</dbReference>
<dbReference type="EMBL" id="JAPQKI010000011">
    <property type="protein sequence ID" value="KAJ5082628.1"/>
    <property type="molecule type" value="Genomic_DNA"/>
</dbReference>
<feature type="transmembrane region" description="Helical" evidence="6">
    <location>
        <begin position="458"/>
        <end position="482"/>
    </location>
</feature>
<accession>A0A9W9EIV1</accession>
<dbReference type="PANTHER" id="PTHR23501">
    <property type="entry name" value="MAJOR FACILITATOR SUPERFAMILY"/>
    <property type="match status" value="1"/>
</dbReference>
<proteinExistence type="predicted"/>
<feature type="transmembrane region" description="Helical" evidence="6">
    <location>
        <begin position="94"/>
        <end position="111"/>
    </location>
</feature>
<reference evidence="8" key="2">
    <citation type="journal article" date="2023" name="IMA Fungus">
        <title>Comparative genomic study of the Penicillium genus elucidates a diverse pangenome and 15 lateral gene transfer events.</title>
        <authorList>
            <person name="Petersen C."/>
            <person name="Sorensen T."/>
            <person name="Nielsen M.R."/>
            <person name="Sondergaard T.E."/>
            <person name="Sorensen J.L."/>
            <person name="Fitzpatrick D.A."/>
            <person name="Frisvad J.C."/>
            <person name="Nielsen K.L."/>
        </authorList>
    </citation>
    <scope>NUCLEOTIDE SEQUENCE</scope>
    <source>
        <strain evidence="8">IBT 30761</strain>
    </source>
</reference>
<comment type="subcellular location">
    <subcellularLocation>
        <location evidence="1">Membrane</location>
        <topology evidence="1">Multi-pass membrane protein</topology>
    </subcellularLocation>
</comment>
<feature type="transmembrane region" description="Helical" evidence="6">
    <location>
        <begin position="123"/>
        <end position="141"/>
    </location>
</feature>